<dbReference type="GO" id="GO:0016592">
    <property type="term" value="C:mediator complex"/>
    <property type="evidence" value="ECO:0007669"/>
    <property type="project" value="InterPro"/>
</dbReference>
<comment type="function">
    <text evidence="7">Component of the Mediator complex, a coactivator involved in the regulated transcription of nearly all RNA polymerase II-dependent genes. Mediator functions as a bridge to convey information from gene-specific regulatory proteins to the basal RNA polymerase II transcription machinery. Mediator is recruited to promoters by direct interactions with regulatory proteins and serves as a scaffold for the assembly of a functional preinitiation complex with RNA polymerase II and the general transcription factors.</text>
</comment>
<dbReference type="Proteomes" id="UP000053831">
    <property type="component" value="Unassembled WGS sequence"/>
</dbReference>
<evidence type="ECO:0000256" key="8">
    <source>
        <dbReference type="SAM" id="Coils"/>
    </source>
</evidence>
<dbReference type="InterPro" id="IPR011425">
    <property type="entry name" value="Med9"/>
</dbReference>
<dbReference type="OrthoDB" id="5414694at2759"/>
<feature type="region of interest" description="Disordered" evidence="9">
    <location>
        <begin position="37"/>
        <end position="103"/>
    </location>
</feature>
<dbReference type="AlphaFoldDB" id="A0A0M8MWI0"/>
<keyword evidence="8" id="KW-0175">Coiled coil</keyword>
<comment type="subcellular location">
    <subcellularLocation>
        <location evidence="1 7">Nucleus</location>
    </subcellularLocation>
</comment>
<evidence type="ECO:0000256" key="4">
    <source>
        <dbReference type="ARBA" id="ARBA00023159"/>
    </source>
</evidence>
<comment type="caution">
    <text evidence="10">The sequence shown here is derived from an EMBL/GenBank/DDBJ whole genome shotgun (WGS) entry which is preliminary data.</text>
</comment>
<sequence length="165" mass="16876">MSSTTPPPLALPPTLSPDDLDALSELSIVLGKVRAGLQSSQGLATGTTPSGEPVGNSTSSGGGGGGSSGSGGVGVGGGGIVDGSAQEHLSFKDVPGATDRLKHKLQHARAQVRVLPDMDRTVNEQRAEIRELEARIAQQRALLERLRDGGLRFGKDASAADKMDL</sequence>
<evidence type="ECO:0000256" key="3">
    <source>
        <dbReference type="ARBA" id="ARBA00023015"/>
    </source>
</evidence>
<proteinExistence type="inferred from homology"/>
<evidence type="ECO:0000256" key="9">
    <source>
        <dbReference type="SAM" id="MobiDB-lite"/>
    </source>
</evidence>
<name>A0A0M8MWI0_ESCWE</name>
<keyword evidence="5 7" id="KW-0804">Transcription</keyword>
<evidence type="ECO:0000256" key="1">
    <source>
        <dbReference type="ARBA" id="ARBA00004123"/>
    </source>
</evidence>
<keyword evidence="4 7" id="KW-0010">Activator</keyword>
<evidence type="ECO:0000313" key="10">
    <source>
        <dbReference type="EMBL" id="KOS18277.1"/>
    </source>
</evidence>
<evidence type="ECO:0000313" key="11">
    <source>
        <dbReference type="Proteomes" id="UP000053831"/>
    </source>
</evidence>
<keyword evidence="3 7" id="KW-0805">Transcription regulation</keyword>
<evidence type="ECO:0000256" key="7">
    <source>
        <dbReference type="RuleBase" id="RU364145"/>
    </source>
</evidence>
<feature type="compositionally biased region" description="Polar residues" evidence="9">
    <location>
        <begin position="37"/>
        <end position="50"/>
    </location>
</feature>
<evidence type="ECO:0000256" key="6">
    <source>
        <dbReference type="ARBA" id="ARBA00023242"/>
    </source>
</evidence>
<dbReference type="STRING" id="150374.A0A0M8MWI0"/>
<reference evidence="10 11" key="1">
    <citation type="submission" date="2015-07" db="EMBL/GenBank/DDBJ databases">
        <title>The genome of the fungus Escovopsis weberi, a specialized disease agent of ant agriculture.</title>
        <authorList>
            <person name="de Man T.J."/>
            <person name="Stajich J.E."/>
            <person name="Kubicek C.P."/>
            <person name="Chenthamara K."/>
            <person name="Atanasova L."/>
            <person name="Druzhinina I.S."/>
            <person name="Birnbaum S."/>
            <person name="Barribeau S.M."/>
            <person name="Teiling C."/>
            <person name="Suen G."/>
            <person name="Currie C."/>
            <person name="Gerardo N.M."/>
        </authorList>
    </citation>
    <scope>NUCLEOTIDE SEQUENCE [LARGE SCALE GENOMIC DNA]</scope>
</reference>
<accession>A0A0M8MWI0</accession>
<dbReference type="GO" id="GO:0006357">
    <property type="term" value="P:regulation of transcription by RNA polymerase II"/>
    <property type="evidence" value="ECO:0007669"/>
    <property type="project" value="InterPro"/>
</dbReference>
<comment type="subunit">
    <text evidence="7">Component of the Mediator complex.</text>
</comment>
<evidence type="ECO:0000256" key="5">
    <source>
        <dbReference type="ARBA" id="ARBA00023163"/>
    </source>
</evidence>
<feature type="compositionally biased region" description="Gly residues" evidence="9">
    <location>
        <begin position="60"/>
        <end position="81"/>
    </location>
</feature>
<evidence type="ECO:0000256" key="2">
    <source>
        <dbReference type="ARBA" id="ARBA00008089"/>
    </source>
</evidence>
<dbReference type="GO" id="GO:0003712">
    <property type="term" value="F:transcription coregulator activity"/>
    <property type="evidence" value="ECO:0007669"/>
    <property type="project" value="InterPro"/>
</dbReference>
<keyword evidence="11" id="KW-1185">Reference proteome</keyword>
<dbReference type="Pfam" id="PF07544">
    <property type="entry name" value="Med9"/>
    <property type="match status" value="1"/>
</dbReference>
<gene>
    <name evidence="7" type="primary">MED9</name>
    <name evidence="10" type="ORF">ESCO_002703</name>
</gene>
<feature type="coiled-coil region" evidence="8">
    <location>
        <begin position="115"/>
        <end position="149"/>
    </location>
</feature>
<protein>
    <recommendedName>
        <fullName evidence="7">Mediator of RNA polymerase II transcription subunit 9</fullName>
    </recommendedName>
    <alternativeName>
        <fullName evidence="7">Mediator complex subunit 9</fullName>
    </alternativeName>
</protein>
<keyword evidence="6 7" id="KW-0539">Nucleus</keyword>
<organism evidence="10 11">
    <name type="scientific">Escovopsis weberi</name>
    <dbReference type="NCBI Taxonomy" id="150374"/>
    <lineage>
        <taxon>Eukaryota</taxon>
        <taxon>Fungi</taxon>
        <taxon>Dikarya</taxon>
        <taxon>Ascomycota</taxon>
        <taxon>Pezizomycotina</taxon>
        <taxon>Sordariomycetes</taxon>
        <taxon>Hypocreomycetidae</taxon>
        <taxon>Hypocreales</taxon>
        <taxon>Hypocreaceae</taxon>
        <taxon>Escovopsis</taxon>
    </lineage>
</organism>
<dbReference type="EMBL" id="LGSR01000022">
    <property type="protein sequence ID" value="KOS18277.1"/>
    <property type="molecule type" value="Genomic_DNA"/>
</dbReference>
<comment type="similarity">
    <text evidence="2 7">Belongs to the Mediator complex subunit 9 family.</text>
</comment>